<dbReference type="EMBL" id="JAUESC010000001">
    <property type="protein sequence ID" value="KAK0606984.1"/>
    <property type="molecule type" value="Genomic_DNA"/>
</dbReference>
<keyword evidence="7" id="KW-0808">Transferase</keyword>
<feature type="signal peptide" evidence="21">
    <location>
        <begin position="1"/>
        <end position="16"/>
    </location>
</feature>
<dbReference type="FunFam" id="3.80.10.10:FF:000416">
    <property type="entry name" value="Probable leucine-rich repeat receptor-like protein kinase At5g63930"/>
    <property type="match status" value="1"/>
</dbReference>
<dbReference type="InterPro" id="IPR055414">
    <property type="entry name" value="LRR_R13L4/SHOC2-like"/>
</dbReference>
<evidence type="ECO:0000256" key="5">
    <source>
        <dbReference type="ARBA" id="ARBA00022553"/>
    </source>
</evidence>
<dbReference type="Pfam" id="PF08263">
    <property type="entry name" value="LRRNT_2"/>
    <property type="match status" value="1"/>
</dbReference>
<feature type="region of interest" description="Disordered" evidence="20">
    <location>
        <begin position="407"/>
        <end position="433"/>
    </location>
</feature>
<proteinExistence type="inferred from homology"/>
<evidence type="ECO:0000256" key="14">
    <source>
        <dbReference type="ARBA" id="ARBA00022989"/>
    </source>
</evidence>
<dbReference type="SUPFAM" id="SSF52058">
    <property type="entry name" value="L domain-like"/>
    <property type="match status" value="1"/>
</dbReference>
<evidence type="ECO:0000256" key="3">
    <source>
        <dbReference type="ARBA" id="ARBA00012513"/>
    </source>
</evidence>
<reference evidence="23" key="2">
    <citation type="submission" date="2023-06" db="EMBL/GenBank/DDBJ databases">
        <authorList>
            <person name="Swenson N.G."/>
            <person name="Wegrzyn J.L."/>
            <person name="Mcevoy S.L."/>
        </authorList>
    </citation>
    <scope>NUCLEOTIDE SEQUENCE</scope>
    <source>
        <strain evidence="23">NS2018</strain>
        <tissue evidence="23">Leaf</tissue>
    </source>
</reference>
<feature type="compositionally biased region" description="Low complexity" evidence="20">
    <location>
        <begin position="414"/>
        <end position="424"/>
    </location>
</feature>
<keyword evidence="24" id="KW-1185">Reference proteome</keyword>
<feature type="domain" description="Inositol polyphosphate-related phosphatase" evidence="22">
    <location>
        <begin position="439"/>
        <end position="752"/>
    </location>
</feature>
<keyword evidence="12" id="KW-0378">Hydrolase</keyword>
<keyword evidence="5" id="KW-0597">Phosphoprotein</keyword>
<dbReference type="AlphaFoldDB" id="A0AA39W1Z6"/>
<dbReference type="GO" id="GO:0034485">
    <property type="term" value="F:phosphatidylinositol-3,4,5-trisphosphate 5-phosphatase activity"/>
    <property type="evidence" value="ECO:0007669"/>
    <property type="project" value="TreeGrafter"/>
</dbReference>
<evidence type="ECO:0000256" key="13">
    <source>
        <dbReference type="ARBA" id="ARBA00022840"/>
    </source>
</evidence>
<comment type="caution">
    <text evidence="23">The sequence shown here is derived from an EMBL/GenBank/DDBJ whole genome shotgun (WGS) entry which is preliminary data.</text>
</comment>
<dbReference type="Pfam" id="PF22669">
    <property type="entry name" value="Exo_endo_phos2"/>
    <property type="match status" value="1"/>
</dbReference>
<evidence type="ECO:0000256" key="9">
    <source>
        <dbReference type="ARBA" id="ARBA00022729"/>
    </source>
</evidence>
<evidence type="ECO:0000256" key="16">
    <source>
        <dbReference type="ARBA" id="ARBA00023170"/>
    </source>
</evidence>
<evidence type="ECO:0000256" key="17">
    <source>
        <dbReference type="ARBA" id="ARBA00023180"/>
    </source>
</evidence>
<organism evidence="23 24">
    <name type="scientific">Acer saccharum</name>
    <name type="common">Sugar maple</name>
    <dbReference type="NCBI Taxonomy" id="4024"/>
    <lineage>
        <taxon>Eukaryota</taxon>
        <taxon>Viridiplantae</taxon>
        <taxon>Streptophyta</taxon>
        <taxon>Embryophyta</taxon>
        <taxon>Tracheophyta</taxon>
        <taxon>Spermatophyta</taxon>
        <taxon>Magnoliopsida</taxon>
        <taxon>eudicotyledons</taxon>
        <taxon>Gunneridae</taxon>
        <taxon>Pentapetalae</taxon>
        <taxon>rosids</taxon>
        <taxon>malvids</taxon>
        <taxon>Sapindales</taxon>
        <taxon>Sapindaceae</taxon>
        <taxon>Hippocastanoideae</taxon>
        <taxon>Acereae</taxon>
        <taxon>Acer</taxon>
    </lineage>
</organism>
<sequence>MLLFPVFLVLFFTIFSSNPYMVSVSIEESNALLNWKARFANQTQSLLSSWNLFSHKASTNPCTWFGISCNYAGSIIKMNINSFGLNGMLHEFSFSSFPNLKYVDLAMNSLFGTLPSHIAFLSKLIYLDLSTDQFSGEIPPKISLLTNLQVMHLVENQLNSSILQEIGCLRSLKEFALYSNHLHGSVPTSFGNLINLEFIYLSNNKLSGPIPHEIGNLKSLVNLSFSSNYLSGSIPSSFGGLRNLTFLLLYENQLSGLIPKELGSLISLTDLELSQNQLLGSIPSKFGLLSNLEHLDLSDRQTSPGIEGLNLSNFDRSMAPAESEIPRFRIFVATWNVGGKSPSNNLNLEDFLQVEGCADIYVCGFQEIVPLSAGNVLVIEDNEPAAKWLALINQALNRPQNDSIYSCSDLGPGSRNSNSSNNNSKEAKSPGSLNFFQKPSLKVLSKTYRADGSLLKACNCPLELISREKRRVRKLSDPSKIDSKSLQPQRNGYVEDLFFDAEDTLSTTCSPKQMSYGLISSKKMVGIFLTIWARKDLVPYIAHLRVSSVGRGIMGCLGNKGCISISMSVHKTSFCFVCSHLASGEKEGDELKRNADVVEILKSTQFPKICKTPNPRAPEKILDHDRVIWLGDLNYRVALSYEETRLLLEDNDWDSLLEKDQLNMEREAGKIFDGFKEGRIFFAPTYKYSHNSDCYAGETVKSKKKRRTPAWCDRILWRGNGIEQLSYIRGESRFSDHRPVCGVFSVEVEMEATRNQINNKFMRKGFSCSNRRLEYDDCIPQRHSFYEY</sequence>
<dbReference type="GO" id="GO:0005886">
    <property type="term" value="C:plasma membrane"/>
    <property type="evidence" value="ECO:0007669"/>
    <property type="project" value="UniProtKB-SubCell"/>
</dbReference>
<accession>A0AA39W1Z6</accession>
<dbReference type="InterPro" id="IPR013210">
    <property type="entry name" value="LRR_N_plant-typ"/>
</dbReference>
<dbReference type="GO" id="GO:0046856">
    <property type="term" value="P:phosphatidylinositol dephosphorylation"/>
    <property type="evidence" value="ECO:0007669"/>
    <property type="project" value="InterPro"/>
</dbReference>
<comment type="catalytic activity">
    <reaction evidence="18">
        <text>L-threonyl-[protein] + ATP = O-phospho-L-threonyl-[protein] + ADP + H(+)</text>
        <dbReference type="Rhea" id="RHEA:46608"/>
        <dbReference type="Rhea" id="RHEA-COMP:11060"/>
        <dbReference type="Rhea" id="RHEA-COMP:11605"/>
        <dbReference type="ChEBI" id="CHEBI:15378"/>
        <dbReference type="ChEBI" id="CHEBI:30013"/>
        <dbReference type="ChEBI" id="CHEBI:30616"/>
        <dbReference type="ChEBI" id="CHEBI:61977"/>
        <dbReference type="ChEBI" id="CHEBI:456216"/>
        <dbReference type="EC" id="2.7.11.1"/>
    </reaction>
</comment>
<evidence type="ECO:0000256" key="4">
    <source>
        <dbReference type="ARBA" id="ARBA00022475"/>
    </source>
</evidence>
<dbReference type="InterPro" id="IPR000300">
    <property type="entry name" value="IPPc"/>
</dbReference>
<dbReference type="SMART" id="SM00128">
    <property type="entry name" value="IPPc"/>
    <property type="match status" value="1"/>
</dbReference>
<dbReference type="GO" id="GO:0005524">
    <property type="term" value="F:ATP binding"/>
    <property type="evidence" value="ECO:0007669"/>
    <property type="project" value="UniProtKB-KW"/>
</dbReference>
<reference evidence="23" key="1">
    <citation type="journal article" date="2022" name="Plant J.">
        <title>Strategies of tolerance reflected in two North American maple genomes.</title>
        <authorList>
            <person name="McEvoy S.L."/>
            <person name="Sezen U.U."/>
            <person name="Trouern-Trend A."/>
            <person name="McMahon S.M."/>
            <person name="Schaberg P.G."/>
            <person name="Yang J."/>
            <person name="Wegrzyn J.L."/>
            <person name="Swenson N.G."/>
        </authorList>
    </citation>
    <scope>NUCLEOTIDE SEQUENCE</scope>
    <source>
        <strain evidence="23">NS2018</strain>
    </source>
</reference>
<evidence type="ECO:0000256" key="2">
    <source>
        <dbReference type="ARBA" id="ARBA00010768"/>
    </source>
</evidence>
<gene>
    <name evidence="23" type="ORF">LWI29_007309</name>
</gene>
<evidence type="ECO:0000256" key="19">
    <source>
        <dbReference type="ARBA" id="ARBA00048679"/>
    </source>
</evidence>
<dbReference type="SMART" id="SM00369">
    <property type="entry name" value="LRR_TYP"/>
    <property type="match status" value="5"/>
</dbReference>
<dbReference type="PANTHER" id="PTHR45666">
    <property type="entry name" value="TYPE IV INOSITOL POLYPHOSPHATE 5-PHOSPHATASE 9"/>
    <property type="match status" value="1"/>
</dbReference>
<dbReference type="EC" id="2.7.11.1" evidence="3"/>
<evidence type="ECO:0000256" key="7">
    <source>
        <dbReference type="ARBA" id="ARBA00022679"/>
    </source>
</evidence>
<dbReference type="PANTHER" id="PTHR45666:SF3">
    <property type="entry name" value="TYPE I INOSITOL POLYPHOSPHATE 5-PHOSPHATASE 5"/>
    <property type="match status" value="1"/>
</dbReference>
<keyword evidence="8" id="KW-0812">Transmembrane</keyword>
<dbReference type="InterPro" id="IPR032675">
    <property type="entry name" value="LRR_dom_sf"/>
</dbReference>
<keyword evidence="10" id="KW-0677">Repeat</keyword>
<comment type="subcellular location">
    <subcellularLocation>
        <location evidence="1">Cell membrane</location>
        <topology evidence="1">Single-pass type I membrane protein</topology>
    </subcellularLocation>
</comment>
<dbReference type="SUPFAM" id="SSF56219">
    <property type="entry name" value="DNase I-like"/>
    <property type="match status" value="1"/>
</dbReference>
<evidence type="ECO:0000256" key="6">
    <source>
        <dbReference type="ARBA" id="ARBA00022614"/>
    </source>
</evidence>
<evidence type="ECO:0000256" key="8">
    <source>
        <dbReference type="ARBA" id="ARBA00022692"/>
    </source>
</evidence>
<evidence type="ECO:0000256" key="18">
    <source>
        <dbReference type="ARBA" id="ARBA00047899"/>
    </source>
</evidence>
<dbReference type="Gene3D" id="3.60.10.10">
    <property type="entry name" value="Endonuclease/exonuclease/phosphatase"/>
    <property type="match status" value="2"/>
</dbReference>
<evidence type="ECO:0000259" key="22">
    <source>
        <dbReference type="SMART" id="SM00128"/>
    </source>
</evidence>
<evidence type="ECO:0000313" key="23">
    <source>
        <dbReference type="EMBL" id="KAK0606984.1"/>
    </source>
</evidence>
<dbReference type="Gene3D" id="3.80.10.10">
    <property type="entry name" value="Ribonuclease Inhibitor"/>
    <property type="match status" value="2"/>
</dbReference>
<dbReference type="InterPro" id="IPR036691">
    <property type="entry name" value="Endo/exonu/phosph_ase_sf"/>
</dbReference>
<dbReference type="FunFam" id="3.80.10.10:FF:000400">
    <property type="entry name" value="Nuclear pore complex protein NUP107"/>
    <property type="match status" value="1"/>
</dbReference>
<name>A0AA39W1Z6_ACESA</name>
<evidence type="ECO:0000256" key="11">
    <source>
        <dbReference type="ARBA" id="ARBA00022741"/>
    </source>
</evidence>
<keyword evidence="15" id="KW-0472">Membrane</keyword>
<keyword evidence="13" id="KW-0067">ATP-binding</keyword>
<dbReference type="InterPro" id="IPR045849">
    <property type="entry name" value="IP5P_plant"/>
</dbReference>
<keyword evidence="6" id="KW-0433">Leucine-rich repeat</keyword>
<evidence type="ECO:0000256" key="10">
    <source>
        <dbReference type="ARBA" id="ARBA00022737"/>
    </source>
</evidence>
<evidence type="ECO:0000256" key="15">
    <source>
        <dbReference type="ARBA" id="ARBA00023136"/>
    </source>
</evidence>
<dbReference type="GO" id="GO:0004445">
    <property type="term" value="F:inositol-polyphosphate 5-phosphatase activity"/>
    <property type="evidence" value="ECO:0007669"/>
    <property type="project" value="InterPro"/>
</dbReference>
<evidence type="ECO:0000256" key="1">
    <source>
        <dbReference type="ARBA" id="ARBA00004251"/>
    </source>
</evidence>
<dbReference type="GO" id="GO:0004674">
    <property type="term" value="F:protein serine/threonine kinase activity"/>
    <property type="evidence" value="ECO:0007669"/>
    <property type="project" value="UniProtKB-EC"/>
</dbReference>
<keyword evidence="16" id="KW-0675">Receptor</keyword>
<protein>
    <recommendedName>
        <fullName evidence="3">non-specific serine/threonine protein kinase</fullName>
        <ecNumber evidence="3">2.7.11.1</ecNumber>
    </recommendedName>
</protein>
<evidence type="ECO:0000256" key="12">
    <source>
        <dbReference type="ARBA" id="ARBA00022801"/>
    </source>
</evidence>
<keyword evidence="14" id="KW-1133">Transmembrane helix</keyword>
<evidence type="ECO:0000256" key="20">
    <source>
        <dbReference type="SAM" id="MobiDB-lite"/>
    </source>
</evidence>
<evidence type="ECO:0000313" key="24">
    <source>
        <dbReference type="Proteomes" id="UP001168877"/>
    </source>
</evidence>
<keyword evidence="4" id="KW-1003">Cell membrane</keyword>
<comment type="similarity">
    <text evidence="2">Belongs to the inositol polyphosphate 5-phosphatase family.</text>
</comment>
<dbReference type="GO" id="GO:0004439">
    <property type="term" value="F:phosphatidylinositol-4,5-bisphosphate 5-phosphatase activity"/>
    <property type="evidence" value="ECO:0007669"/>
    <property type="project" value="TreeGrafter"/>
</dbReference>
<dbReference type="Proteomes" id="UP001168877">
    <property type="component" value="Unassembled WGS sequence"/>
</dbReference>
<keyword evidence="11" id="KW-0547">Nucleotide-binding</keyword>
<comment type="catalytic activity">
    <reaction evidence="19">
        <text>L-seryl-[protein] + ATP = O-phospho-L-seryl-[protein] + ADP + H(+)</text>
        <dbReference type="Rhea" id="RHEA:17989"/>
        <dbReference type="Rhea" id="RHEA-COMP:9863"/>
        <dbReference type="Rhea" id="RHEA-COMP:11604"/>
        <dbReference type="ChEBI" id="CHEBI:15378"/>
        <dbReference type="ChEBI" id="CHEBI:29999"/>
        <dbReference type="ChEBI" id="CHEBI:30616"/>
        <dbReference type="ChEBI" id="CHEBI:83421"/>
        <dbReference type="ChEBI" id="CHEBI:456216"/>
        <dbReference type="EC" id="2.7.11.1"/>
    </reaction>
</comment>
<keyword evidence="17" id="KW-0325">Glycoprotein</keyword>
<evidence type="ECO:0000256" key="21">
    <source>
        <dbReference type="SAM" id="SignalP"/>
    </source>
</evidence>
<feature type="chain" id="PRO_5041471052" description="non-specific serine/threonine protein kinase" evidence="21">
    <location>
        <begin position="17"/>
        <end position="788"/>
    </location>
</feature>
<keyword evidence="9 21" id="KW-0732">Signal</keyword>
<dbReference type="Pfam" id="PF23598">
    <property type="entry name" value="LRR_14"/>
    <property type="match status" value="1"/>
</dbReference>
<dbReference type="InterPro" id="IPR003591">
    <property type="entry name" value="Leu-rich_rpt_typical-subtyp"/>
</dbReference>